<protein>
    <submittedName>
        <fullName evidence="1">Uncharacterized protein</fullName>
    </submittedName>
</protein>
<dbReference type="Proteomes" id="UP000013248">
    <property type="component" value="Unassembled WGS sequence"/>
</dbReference>
<accession>N9NL92</accession>
<dbReference type="EMBL" id="APRP01000014">
    <property type="protein sequence ID" value="ENX02770.1"/>
    <property type="molecule type" value="Genomic_DNA"/>
</dbReference>
<comment type="caution">
    <text evidence="1">The sequence shown here is derived from an EMBL/GenBank/DDBJ whole genome shotgun (WGS) entry which is preliminary data.</text>
</comment>
<proteinExistence type="predicted"/>
<evidence type="ECO:0000313" key="2">
    <source>
        <dbReference type="Proteomes" id="UP000013248"/>
    </source>
</evidence>
<organism evidence="1 2">
    <name type="scientific">Acinetobacter modestus</name>
    <dbReference type="NCBI Taxonomy" id="1776740"/>
    <lineage>
        <taxon>Bacteria</taxon>
        <taxon>Pseudomonadati</taxon>
        <taxon>Pseudomonadota</taxon>
        <taxon>Gammaproteobacteria</taxon>
        <taxon>Moraxellales</taxon>
        <taxon>Moraxellaceae</taxon>
        <taxon>Acinetobacter</taxon>
    </lineage>
</organism>
<dbReference type="HOGENOM" id="CLU_3362733_0_0_6"/>
<reference evidence="1 2" key="1">
    <citation type="submission" date="2013-02" db="EMBL/GenBank/DDBJ databases">
        <title>The Genome Sequence of Acinetobacter sp. ANC 3862.</title>
        <authorList>
            <consortium name="The Broad Institute Genome Sequencing Platform"/>
            <consortium name="The Broad Institute Genome Sequencing Center for Infectious Disease"/>
            <person name="Cerqueira G."/>
            <person name="Feldgarden M."/>
            <person name="Courvalin P."/>
            <person name="Perichon B."/>
            <person name="Grillot-Courvalin C."/>
            <person name="Clermont D."/>
            <person name="Rocha E."/>
            <person name="Yoon E.-J."/>
            <person name="Nemec A."/>
            <person name="Walker B."/>
            <person name="Young S.K."/>
            <person name="Zeng Q."/>
            <person name="Gargeya S."/>
            <person name="Fitzgerald M."/>
            <person name="Haas B."/>
            <person name="Abouelleil A."/>
            <person name="Alvarado L."/>
            <person name="Arachchi H.M."/>
            <person name="Berlin A.M."/>
            <person name="Chapman S.B."/>
            <person name="Dewar J."/>
            <person name="Goldberg J."/>
            <person name="Griggs A."/>
            <person name="Gujja S."/>
            <person name="Hansen M."/>
            <person name="Howarth C."/>
            <person name="Imamovic A."/>
            <person name="Larimer J."/>
            <person name="McCowan C."/>
            <person name="Murphy C."/>
            <person name="Neiman D."/>
            <person name="Pearson M."/>
            <person name="Priest M."/>
            <person name="Roberts A."/>
            <person name="Saif S."/>
            <person name="Shea T."/>
            <person name="Sisk P."/>
            <person name="Sykes S."/>
            <person name="Wortman J."/>
            <person name="Nusbaum C."/>
            <person name="Birren B."/>
        </authorList>
    </citation>
    <scope>NUCLEOTIDE SEQUENCE [LARGE SCALE GENOMIC DNA]</scope>
    <source>
        <strain evidence="1 2">ANC 3862</strain>
    </source>
</reference>
<evidence type="ECO:0000313" key="1">
    <source>
        <dbReference type="EMBL" id="ENX02770.1"/>
    </source>
</evidence>
<sequence>MRILLAEDDASQAESIKDWLEIEPYRVCRRLFYLS</sequence>
<dbReference type="AlphaFoldDB" id="N9NL92"/>
<gene>
    <name evidence="1" type="ORF">F900_01218</name>
</gene>
<name>N9NL92_9GAMM</name>